<dbReference type="CDD" id="cd00472">
    <property type="entry name" value="Ribosomal_L24e_L24"/>
    <property type="match status" value="1"/>
</dbReference>
<feature type="binding site" evidence="9">
    <location>
        <position position="37"/>
    </location>
    <ligand>
        <name>Zn(2+)</name>
        <dbReference type="ChEBI" id="CHEBI:29105"/>
    </ligand>
</feature>
<keyword evidence="3 9" id="KW-0699">rRNA-binding</keyword>
<keyword evidence="6 9" id="KW-0694">RNA-binding</keyword>
<evidence type="ECO:0000256" key="9">
    <source>
        <dbReference type="HAMAP-Rule" id="MF_00773"/>
    </source>
</evidence>
<comment type="caution">
    <text evidence="11">The sequence shown here is derived from an EMBL/GenBank/DDBJ whole genome shotgun (WGS) entry which is preliminary data.</text>
</comment>
<feature type="domain" description="TRASH" evidence="10">
    <location>
        <begin position="7"/>
        <end position="45"/>
    </location>
</feature>
<evidence type="ECO:0000256" key="2">
    <source>
        <dbReference type="ARBA" id="ARBA00022723"/>
    </source>
</evidence>
<comment type="cofactor">
    <cofactor evidence="9">
        <name>Zn(2+)</name>
        <dbReference type="ChEBI" id="CHEBI:29105"/>
    </cofactor>
    <text evidence="9">Binds 1 zinc ion per subunit.</text>
</comment>
<keyword evidence="4 9" id="KW-0863">Zinc-finger</keyword>
<evidence type="ECO:0000256" key="7">
    <source>
        <dbReference type="ARBA" id="ARBA00022980"/>
    </source>
</evidence>
<comment type="function">
    <text evidence="9">Binds to the 23S rRNA.</text>
</comment>
<sequence>MPTMHRCSFCGREFLHGSGILFVKNDGSTFWFCSRRCRVYMLEHKKDPRKIKWTEFYGKERRA</sequence>
<dbReference type="SUPFAM" id="SSF57716">
    <property type="entry name" value="Glucocorticoid receptor-like (DNA-binding domain)"/>
    <property type="match status" value="1"/>
</dbReference>
<evidence type="ECO:0000313" key="12">
    <source>
        <dbReference type="Proteomes" id="UP000244066"/>
    </source>
</evidence>
<dbReference type="GO" id="GO:0019843">
    <property type="term" value="F:rRNA binding"/>
    <property type="evidence" value="ECO:0007669"/>
    <property type="project" value="UniProtKB-UniRule"/>
</dbReference>
<organism evidence="11 12">
    <name type="scientific">Candidatus Terraquivivens tikiterensis</name>
    <dbReference type="NCBI Taxonomy" id="1980982"/>
    <lineage>
        <taxon>Archaea</taxon>
        <taxon>Nitrososphaerota</taxon>
        <taxon>Candidatus Wolframiiraptoraceae</taxon>
        <taxon>Candidatus Terraquivivens</taxon>
    </lineage>
</organism>
<dbReference type="GO" id="GO:0003735">
    <property type="term" value="F:structural constituent of ribosome"/>
    <property type="evidence" value="ECO:0007669"/>
    <property type="project" value="InterPro"/>
</dbReference>
<dbReference type="Pfam" id="PF01246">
    <property type="entry name" value="Ribosomal_L24e"/>
    <property type="match status" value="1"/>
</dbReference>
<name>A0A2R7Y3M9_9ARCH</name>
<reference evidence="11 12" key="1">
    <citation type="submission" date="2017-04" db="EMBL/GenBank/DDBJ databases">
        <title>Draft Aigarchaeota genome from a New Zealand hot spring.</title>
        <authorList>
            <person name="Reysenbach A.-L."/>
            <person name="Donaho J.A."/>
            <person name="Gerhart J."/>
            <person name="Kelley J.F."/>
            <person name="Kouba K."/>
            <person name="Podar M."/>
            <person name="Stott M."/>
        </authorList>
    </citation>
    <scope>NUCLEOTIDE SEQUENCE [LARGE SCALE GENOMIC DNA]</scope>
    <source>
        <strain evidence="11">NZ13_MG1</strain>
    </source>
</reference>
<dbReference type="InterPro" id="IPR000988">
    <property type="entry name" value="Ribosomal_eL24-rel_N"/>
</dbReference>
<dbReference type="InterPro" id="IPR038630">
    <property type="entry name" value="L24e/L24_sf"/>
</dbReference>
<dbReference type="NCBIfam" id="NF034186">
    <property type="entry name" value="PRK14891.1-1"/>
    <property type="match status" value="1"/>
</dbReference>
<evidence type="ECO:0000256" key="1">
    <source>
        <dbReference type="ARBA" id="ARBA00005647"/>
    </source>
</evidence>
<evidence type="ECO:0000256" key="6">
    <source>
        <dbReference type="ARBA" id="ARBA00022884"/>
    </source>
</evidence>
<dbReference type="AlphaFoldDB" id="A0A2R7Y3M9"/>
<dbReference type="GO" id="GO:0008270">
    <property type="term" value="F:zinc ion binding"/>
    <property type="evidence" value="ECO:0007669"/>
    <property type="project" value="UniProtKB-UniRule"/>
</dbReference>
<gene>
    <name evidence="9" type="primary">rpl24e</name>
    <name evidence="11" type="ORF">B9J98_04795</name>
</gene>
<keyword evidence="5 9" id="KW-0862">Zinc</keyword>
<dbReference type="InterPro" id="IPR056366">
    <property type="entry name" value="Ribosomal_eL24"/>
</dbReference>
<keyword evidence="2 9" id="KW-0479">Metal-binding</keyword>
<dbReference type="PANTHER" id="PTHR10792:SF1">
    <property type="entry name" value="RIBOSOMAL PROTEIN L24"/>
    <property type="match status" value="1"/>
</dbReference>
<keyword evidence="7 9" id="KW-0689">Ribosomal protein</keyword>
<keyword evidence="8 9" id="KW-0687">Ribonucleoprotein</keyword>
<dbReference type="EMBL" id="NDWU01000011">
    <property type="protein sequence ID" value="PUA31967.1"/>
    <property type="molecule type" value="Genomic_DNA"/>
</dbReference>
<dbReference type="GO" id="GO:1990904">
    <property type="term" value="C:ribonucleoprotein complex"/>
    <property type="evidence" value="ECO:0007669"/>
    <property type="project" value="UniProtKB-KW"/>
</dbReference>
<dbReference type="PANTHER" id="PTHR10792">
    <property type="entry name" value="60S RIBOSOMAL PROTEIN L24"/>
    <property type="match status" value="1"/>
</dbReference>
<dbReference type="InterPro" id="IPR055345">
    <property type="entry name" value="Ribosomal_eL24-rel_arc"/>
</dbReference>
<feature type="zinc finger region" description="C4-type" evidence="9">
    <location>
        <begin position="7"/>
        <end position="37"/>
    </location>
</feature>
<comment type="similarity">
    <text evidence="1 9">Belongs to the eukaryotic ribosomal protein eL24 family.</text>
</comment>
<accession>A0A2R7Y3M9</accession>
<evidence type="ECO:0000256" key="8">
    <source>
        <dbReference type="ARBA" id="ARBA00023274"/>
    </source>
</evidence>
<evidence type="ECO:0000256" key="5">
    <source>
        <dbReference type="ARBA" id="ARBA00022833"/>
    </source>
</evidence>
<evidence type="ECO:0000256" key="3">
    <source>
        <dbReference type="ARBA" id="ARBA00022730"/>
    </source>
</evidence>
<evidence type="ECO:0000313" key="11">
    <source>
        <dbReference type="EMBL" id="PUA31967.1"/>
    </source>
</evidence>
<evidence type="ECO:0000256" key="4">
    <source>
        <dbReference type="ARBA" id="ARBA00022771"/>
    </source>
</evidence>
<dbReference type="InterPro" id="IPR011017">
    <property type="entry name" value="TRASH_dom"/>
</dbReference>
<feature type="binding site" evidence="9">
    <location>
        <position position="7"/>
    </location>
    <ligand>
        <name>Zn(2+)</name>
        <dbReference type="ChEBI" id="CHEBI:29105"/>
    </ligand>
</feature>
<feature type="binding site" evidence="9">
    <location>
        <position position="10"/>
    </location>
    <ligand>
        <name>Zn(2+)</name>
        <dbReference type="ChEBI" id="CHEBI:29105"/>
    </ligand>
</feature>
<feature type="binding site" evidence="9">
    <location>
        <position position="33"/>
    </location>
    <ligand>
        <name>Zn(2+)</name>
        <dbReference type="ChEBI" id="CHEBI:29105"/>
    </ligand>
</feature>
<comment type="subunit">
    <text evidence="9">Part of the 50S ribosomal subunit. Forms a cluster with proteins L3 and L14.</text>
</comment>
<dbReference type="HAMAP" id="MF_00773">
    <property type="entry name" value="Ribosomal_eL24"/>
    <property type="match status" value="1"/>
</dbReference>
<evidence type="ECO:0000259" key="10">
    <source>
        <dbReference type="SMART" id="SM00746"/>
    </source>
</evidence>
<dbReference type="GO" id="GO:0005840">
    <property type="term" value="C:ribosome"/>
    <property type="evidence" value="ECO:0007669"/>
    <property type="project" value="UniProtKB-KW"/>
</dbReference>
<dbReference type="Gene3D" id="2.30.170.20">
    <property type="entry name" value="Ribosomal protein L24e"/>
    <property type="match status" value="1"/>
</dbReference>
<dbReference type="SMART" id="SM00746">
    <property type="entry name" value="TRASH"/>
    <property type="match status" value="1"/>
</dbReference>
<protein>
    <recommendedName>
        <fullName evidence="9">Large ribosomal subunit protein eL24</fullName>
    </recommendedName>
</protein>
<dbReference type="GO" id="GO:0006412">
    <property type="term" value="P:translation"/>
    <property type="evidence" value="ECO:0007669"/>
    <property type="project" value="UniProtKB-UniRule"/>
</dbReference>
<dbReference type="Proteomes" id="UP000244066">
    <property type="component" value="Unassembled WGS sequence"/>
</dbReference>
<proteinExistence type="inferred from homology"/>